<name>A0AAV7NDZ4_PLEWA</name>
<keyword evidence="2" id="KW-1185">Reference proteome</keyword>
<sequence>MLGAGRYQRGERAGERWRGRIVWRPPVLGLAGCFCLTPTWHPRSDHVELPRKGTWPQGNSTDTLLPGKGNYMAVSALGGVSR</sequence>
<organism evidence="1 2">
    <name type="scientific">Pleurodeles waltl</name>
    <name type="common">Iberian ribbed newt</name>
    <dbReference type="NCBI Taxonomy" id="8319"/>
    <lineage>
        <taxon>Eukaryota</taxon>
        <taxon>Metazoa</taxon>
        <taxon>Chordata</taxon>
        <taxon>Craniata</taxon>
        <taxon>Vertebrata</taxon>
        <taxon>Euteleostomi</taxon>
        <taxon>Amphibia</taxon>
        <taxon>Batrachia</taxon>
        <taxon>Caudata</taxon>
        <taxon>Salamandroidea</taxon>
        <taxon>Salamandridae</taxon>
        <taxon>Pleurodelinae</taxon>
        <taxon>Pleurodeles</taxon>
    </lineage>
</organism>
<protein>
    <submittedName>
        <fullName evidence="1">Uncharacterized protein</fullName>
    </submittedName>
</protein>
<comment type="caution">
    <text evidence="1">The sequence shown here is derived from an EMBL/GenBank/DDBJ whole genome shotgun (WGS) entry which is preliminary data.</text>
</comment>
<dbReference type="AlphaFoldDB" id="A0AAV7NDZ4"/>
<accession>A0AAV7NDZ4</accession>
<evidence type="ECO:0000313" key="2">
    <source>
        <dbReference type="Proteomes" id="UP001066276"/>
    </source>
</evidence>
<evidence type="ECO:0000313" key="1">
    <source>
        <dbReference type="EMBL" id="KAJ1112772.1"/>
    </source>
</evidence>
<reference evidence="1" key="1">
    <citation type="journal article" date="2022" name="bioRxiv">
        <title>Sequencing and chromosome-scale assembly of the giantPleurodeles waltlgenome.</title>
        <authorList>
            <person name="Brown T."/>
            <person name="Elewa A."/>
            <person name="Iarovenko S."/>
            <person name="Subramanian E."/>
            <person name="Araus A.J."/>
            <person name="Petzold A."/>
            <person name="Susuki M."/>
            <person name="Suzuki K.-i.T."/>
            <person name="Hayashi T."/>
            <person name="Toyoda A."/>
            <person name="Oliveira C."/>
            <person name="Osipova E."/>
            <person name="Leigh N.D."/>
            <person name="Simon A."/>
            <person name="Yun M.H."/>
        </authorList>
    </citation>
    <scope>NUCLEOTIDE SEQUENCE</scope>
    <source>
        <strain evidence="1">20211129_DDA</strain>
        <tissue evidence="1">Liver</tissue>
    </source>
</reference>
<dbReference type="EMBL" id="JANPWB010000012">
    <property type="protein sequence ID" value="KAJ1112772.1"/>
    <property type="molecule type" value="Genomic_DNA"/>
</dbReference>
<proteinExistence type="predicted"/>
<gene>
    <name evidence="1" type="ORF">NDU88_001033</name>
</gene>
<dbReference type="Proteomes" id="UP001066276">
    <property type="component" value="Chromosome 8"/>
</dbReference>